<keyword evidence="2" id="KW-0949">S-adenosyl-L-methionine</keyword>
<accession>A0A4R1KEG6</accession>
<dbReference type="Proteomes" id="UP000294614">
    <property type="component" value="Unassembled WGS sequence"/>
</dbReference>
<dbReference type="InterPro" id="IPR050210">
    <property type="entry name" value="tRNA_Adenine-N(6)_MTase"/>
</dbReference>
<dbReference type="AlphaFoldDB" id="A0A4R1KEG6"/>
<evidence type="ECO:0000313" key="4">
    <source>
        <dbReference type="EMBL" id="TCK62527.1"/>
    </source>
</evidence>
<gene>
    <name evidence="4" type="ORF">C8D98_1056</name>
</gene>
<evidence type="ECO:0000259" key="3">
    <source>
        <dbReference type="Pfam" id="PF05175"/>
    </source>
</evidence>
<reference evidence="4 5" key="1">
    <citation type="submission" date="2019-03" db="EMBL/GenBank/DDBJ databases">
        <title>Genomic Encyclopedia of Type Strains, Phase IV (KMG-IV): sequencing the most valuable type-strain genomes for metagenomic binning, comparative biology and taxonomic classification.</title>
        <authorList>
            <person name="Goeker M."/>
        </authorList>
    </citation>
    <scope>NUCLEOTIDE SEQUENCE [LARGE SCALE GENOMIC DNA]</scope>
    <source>
        <strain evidence="4 5">DSM 24984</strain>
    </source>
</reference>
<dbReference type="PROSITE" id="PS00092">
    <property type="entry name" value="N6_MTASE"/>
    <property type="match status" value="1"/>
</dbReference>
<name>A0A4R1KEG6_9BACT</name>
<organism evidence="4 5">
    <name type="scientific">Seleniivibrio woodruffii</name>
    <dbReference type="NCBI Taxonomy" id="1078050"/>
    <lineage>
        <taxon>Bacteria</taxon>
        <taxon>Pseudomonadati</taxon>
        <taxon>Deferribacterota</taxon>
        <taxon>Deferribacteres</taxon>
        <taxon>Deferribacterales</taxon>
        <taxon>Geovibrionaceae</taxon>
        <taxon>Seleniivibrio</taxon>
    </lineage>
</organism>
<dbReference type="Gene3D" id="3.40.50.150">
    <property type="entry name" value="Vaccinia Virus protein VP39"/>
    <property type="match status" value="1"/>
</dbReference>
<dbReference type="GO" id="GO:0008170">
    <property type="term" value="F:N-methyltransferase activity"/>
    <property type="evidence" value="ECO:0007669"/>
    <property type="project" value="UniProtKB-ARBA"/>
</dbReference>
<dbReference type="PANTHER" id="PTHR47739">
    <property type="entry name" value="TRNA1(VAL) (ADENINE(37)-N6)-METHYLTRANSFERASE"/>
    <property type="match status" value="1"/>
</dbReference>
<dbReference type="Pfam" id="PF05175">
    <property type="entry name" value="MTS"/>
    <property type="match status" value="1"/>
</dbReference>
<dbReference type="PANTHER" id="PTHR47739:SF1">
    <property type="entry name" value="TRNA1(VAL) (ADENINE(37)-N6)-METHYLTRANSFERASE"/>
    <property type="match status" value="1"/>
</dbReference>
<dbReference type="CDD" id="cd02440">
    <property type="entry name" value="AdoMet_MTases"/>
    <property type="match status" value="1"/>
</dbReference>
<evidence type="ECO:0000256" key="2">
    <source>
        <dbReference type="ARBA" id="ARBA00022691"/>
    </source>
</evidence>
<dbReference type="GO" id="GO:0008757">
    <property type="term" value="F:S-adenosylmethionine-dependent methyltransferase activity"/>
    <property type="evidence" value="ECO:0007669"/>
    <property type="project" value="UniProtKB-ARBA"/>
</dbReference>
<comment type="caution">
    <text evidence="4">The sequence shown here is derived from an EMBL/GenBank/DDBJ whole genome shotgun (WGS) entry which is preliminary data.</text>
</comment>
<dbReference type="InterPro" id="IPR007848">
    <property type="entry name" value="Small_mtfrase_dom"/>
</dbReference>
<keyword evidence="1 4" id="KW-0808">Transferase</keyword>
<dbReference type="EMBL" id="SMGG01000003">
    <property type="protein sequence ID" value="TCK62527.1"/>
    <property type="molecule type" value="Genomic_DNA"/>
</dbReference>
<dbReference type="OrthoDB" id="9777257at2"/>
<dbReference type="GO" id="GO:0003676">
    <property type="term" value="F:nucleic acid binding"/>
    <property type="evidence" value="ECO:0007669"/>
    <property type="project" value="InterPro"/>
</dbReference>
<dbReference type="SUPFAM" id="SSF53335">
    <property type="entry name" value="S-adenosyl-L-methionine-dependent methyltransferases"/>
    <property type="match status" value="1"/>
</dbReference>
<keyword evidence="1 4" id="KW-0489">Methyltransferase</keyword>
<dbReference type="RefSeq" id="WP_132872651.1">
    <property type="nucleotide sequence ID" value="NZ_SMGG01000003.1"/>
</dbReference>
<evidence type="ECO:0000313" key="5">
    <source>
        <dbReference type="Proteomes" id="UP000294614"/>
    </source>
</evidence>
<sequence length="236" mass="26419">MTNDSIIKPEILICQPADGFRFGVDSVYLAWFAQVSGKKRIIDIGSGSGVISALLAGLKRVGQIDAAEMQAPMFSCLERTVEQCGLGHIIKPLNVDIRNYRPDFQYDAAVCNPPYRDPSSGKVPQDETELNARFTTTMNADHLFSFCRSFLKFGASLFLSYDADMMPALFDAGFRYGFEAKRLMAVCPDINIKPKVVLMEFRKGGKRELSFEPPLFQKINGEPSPLHTKIFKGEWE</sequence>
<protein>
    <submittedName>
        <fullName evidence="4">tRNA1(Val) A37 N6-methylase TrmN6</fullName>
    </submittedName>
</protein>
<dbReference type="InterPro" id="IPR002052">
    <property type="entry name" value="DNA_methylase_N6_adenine_CS"/>
</dbReference>
<keyword evidence="5" id="KW-1185">Reference proteome</keyword>
<evidence type="ECO:0000256" key="1">
    <source>
        <dbReference type="ARBA" id="ARBA00022603"/>
    </source>
</evidence>
<feature type="domain" description="Methyltransferase small" evidence="3">
    <location>
        <begin position="37"/>
        <end position="119"/>
    </location>
</feature>
<proteinExistence type="predicted"/>
<dbReference type="InterPro" id="IPR029063">
    <property type="entry name" value="SAM-dependent_MTases_sf"/>
</dbReference>
<dbReference type="GO" id="GO:0032259">
    <property type="term" value="P:methylation"/>
    <property type="evidence" value="ECO:0007669"/>
    <property type="project" value="UniProtKB-KW"/>
</dbReference>